<dbReference type="PANTHER" id="PTHR11360:SF286">
    <property type="entry name" value="GH22266P"/>
    <property type="match status" value="1"/>
</dbReference>
<gene>
    <name evidence="3" type="ORF">LSAA_14425</name>
</gene>
<evidence type="ECO:0000259" key="2">
    <source>
        <dbReference type="PROSITE" id="PS50850"/>
    </source>
</evidence>
<dbReference type="InterPro" id="IPR036259">
    <property type="entry name" value="MFS_trans_sf"/>
</dbReference>
<organism evidence="3 4">
    <name type="scientific">Lepeophtheirus salmonis</name>
    <name type="common">Salmon louse</name>
    <name type="synonym">Caligus salmonis</name>
    <dbReference type="NCBI Taxonomy" id="72036"/>
    <lineage>
        <taxon>Eukaryota</taxon>
        <taxon>Metazoa</taxon>
        <taxon>Ecdysozoa</taxon>
        <taxon>Arthropoda</taxon>
        <taxon>Crustacea</taxon>
        <taxon>Multicrustacea</taxon>
        <taxon>Hexanauplia</taxon>
        <taxon>Copepoda</taxon>
        <taxon>Siphonostomatoida</taxon>
        <taxon>Caligidae</taxon>
        <taxon>Lepeophtheirus</taxon>
    </lineage>
</organism>
<dbReference type="EMBL" id="HG994587">
    <property type="protein sequence ID" value="CAF3023097.1"/>
    <property type="molecule type" value="Genomic_DNA"/>
</dbReference>
<dbReference type="InterPro" id="IPR050327">
    <property type="entry name" value="Proton-linked_MCT"/>
</dbReference>
<sequence length="523" mass="56926">MELSQKENKKMEASFDGGAPDGGFWAWAICLASFSCNLILDGVVYSFGVLLLPIMTYYDSSRSSVSWVGSLLPGIYMCTGPIAAGLVNAFGCRPVCMMGGLISSLALLLSIFSPNVPALMFIYGTCGGFGIGLTYLPSVVACGHYFDKKRALATSIAVCGSSFGCFVFAPLASHLLSVFGSWKAVNVIFSGLLLNCCVFGAFMRPLKTRSHSKKDDGNLLPSILEEEEESSFRPRLLTDRRSTIATDRNASMYLNKPKELIRNVSASKLETMKTEEKSLKIIRPLSKKDIFYSGSVMRLNSRGRAVSVISLPPVEENGFKVIVKEMINFSHFKNPLFALICASNAFGFLSMYIPYIYLPNMMTSLGNGEISQGQASFVVSAIGVSNTGGRILLGFMTDFHWVNSLILSNISLLLSGFCILVFPLCSSYRDFLITSLSLGFSLSGFLSLISIVLADIFGIESLTSTFGSLVLFRGIATILGPPLAGAVYDIFGQYNPAFMMAGSFFILAALLGQIAYHWNRYRR</sequence>
<dbReference type="OrthoDB" id="6509908at2759"/>
<dbReference type="PROSITE" id="PS50850">
    <property type="entry name" value="MFS"/>
    <property type="match status" value="1"/>
</dbReference>
<keyword evidence="4" id="KW-1185">Reference proteome</keyword>
<name>A0A7R8D4E3_LEPSM</name>
<dbReference type="InterPro" id="IPR020846">
    <property type="entry name" value="MFS_dom"/>
</dbReference>
<protein>
    <submittedName>
        <fullName evidence="3">(salmon louse) hypothetical protein</fullName>
    </submittedName>
</protein>
<feature type="domain" description="Major facilitator superfamily (MFS) profile" evidence="2">
    <location>
        <begin position="335"/>
        <end position="523"/>
    </location>
</feature>
<dbReference type="Pfam" id="PF07690">
    <property type="entry name" value="MFS_1"/>
    <property type="match status" value="2"/>
</dbReference>
<dbReference type="GO" id="GO:0008028">
    <property type="term" value="F:monocarboxylic acid transmembrane transporter activity"/>
    <property type="evidence" value="ECO:0007669"/>
    <property type="project" value="TreeGrafter"/>
</dbReference>
<dbReference type="SUPFAM" id="SSF103473">
    <property type="entry name" value="MFS general substrate transporter"/>
    <property type="match status" value="1"/>
</dbReference>
<comment type="subcellular location">
    <subcellularLocation>
        <location evidence="1">Membrane</location>
        <topology evidence="1">Multi-pass membrane protein</topology>
    </subcellularLocation>
</comment>
<proteinExistence type="predicted"/>
<dbReference type="Gene3D" id="1.20.1250.20">
    <property type="entry name" value="MFS general substrate transporter like domains"/>
    <property type="match status" value="1"/>
</dbReference>
<dbReference type="PANTHER" id="PTHR11360">
    <property type="entry name" value="MONOCARBOXYLATE TRANSPORTER"/>
    <property type="match status" value="1"/>
</dbReference>
<dbReference type="AlphaFoldDB" id="A0A7R8D4E3"/>
<reference evidence="3" key="1">
    <citation type="submission" date="2021-02" db="EMBL/GenBank/DDBJ databases">
        <authorList>
            <person name="Bekaert M."/>
        </authorList>
    </citation>
    <scope>NUCLEOTIDE SEQUENCE</scope>
    <source>
        <strain evidence="3">IoA-00</strain>
    </source>
</reference>
<evidence type="ECO:0000256" key="1">
    <source>
        <dbReference type="ARBA" id="ARBA00004141"/>
    </source>
</evidence>
<dbReference type="GO" id="GO:0016020">
    <property type="term" value="C:membrane"/>
    <property type="evidence" value="ECO:0007669"/>
    <property type="project" value="UniProtKB-SubCell"/>
</dbReference>
<accession>A0A7R8D4E3</accession>
<dbReference type="InterPro" id="IPR011701">
    <property type="entry name" value="MFS"/>
</dbReference>
<evidence type="ECO:0000313" key="3">
    <source>
        <dbReference type="EMBL" id="CAF3023097.1"/>
    </source>
</evidence>
<evidence type="ECO:0000313" key="4">
    <source>
        <dbReference type="Proteomes" id="UP000675881"/>
    </source>
</evidence>
<dbReference type="Proteomes" id="UP000675881">
    <property type="component" value="Chromosome 8"/>
</dbReference>
<dbReference type="CDD" id="cd17352">
    <property type="entry name" value="MFS_MCT_SLC16"/>
    <property type="match status" value="1"/>
</dbReference>